<sequence>MSTVNFMLHVEQAAFILSKKFPSLVRCKDYWVSHPVHEKTYEQRLTAWVPIWEPTDIPQPTPADLLAWWPDYADEYALAEETTSARQKRDDLLKQVDPMVERAADAGDADFEAALRKYRQALRDVPAQAGFPFNVTWPTLPAKSAE</sequence>
<gene>
    <name evidence="3" type="ordered locus">Bcep1808_7770</name>
</gene>
<feature type="domain" description="Phage tail assembly chaperone-like" evidence="2">
    <location>
        <begin position="84"/>
        <end position="142"/>
    </location>
</feature>
<evidence type="ECO:0000259" key="2">
    <source>
        <dbReference type="Pfam" id="PF16778"/>
    </source>
</evidence>
<evidence type="ECO:0008006" key="5">
    <source>
        <dbReference type="Google" id="ProtNLM"/>
    </source>
</evidence>
<dbReference type="InterPro" id="IPR019094">
    <property type="entry name" value="Phage_SP-beta_YorD"/>
</dbReference>
<accession>A4JWI7</accession>
<dbReference type="EMBL" id="CP000621">
    <property type="protein sequence ID" value="ABO60640.1"/>
    <property type="molecule type" value="Genomic_DNA"/>
</dbReference>
<feature type="domain" description="Bacteriophage SP-beta YorD" evidence="1">
    <location>
        <begin position="14"/>
        <end position="77"/>
    </location>
</feature>
<name>A4JWI7_BURVG</name>
<reference evidence="3 4" key="1">
    <citation type="submission" date="2007-03" db="EMBL/GenBank/DDBJ databases">
        <title>Complete sequence of plasmid pBVIE05 of Burkholderia vietnamiensis G4.</title>
        <authorList>
            <consortium name="US DOE Joint Genome Institute"/>
            <person name="Copeland A."/>
            <person name="Lucas S."/>
            <person name="Lapidus A."/>
            <person name="Barry K."/>
            <person name="Detter J.C."/>
            <person name="Glavina del Rio T."/>
            <person name="Hammon N."/>
            <person name="Israni S."/>
            <person name="Dalin E."/>
            <person name="Tice H."/>
            <person name="Pitluck S."/>
            <person name="Chain P."/>
            <person name="Malfatti S."/>
            <person name="Shin M."/>
            <person name="Vergez L."/>
            <person name="Schmutz J."/>
            <person name="Larimer F."/>
            <person name="Land M."/>
            <person name="Hauser L."/>
            <person name="Kyrpides N."/>
            <person name="Tiedje J."/>
            <person name="Richardson P."/>
        </authorList>
    </citation>
    <scope>NUCLEOTIDE SEQUENCE [LARGE SCALE GENOMIC DNA]</scope>
    <source>
        <strain evidence="4">G4 / LMG 22486</strain>
        <plasmid evidence="3 4">pBVIE05</plasmid>
    </source>
</reference>
<dbReference type="KEGG" id="bvi:Bcep1808_7770"/>
<dbReference type="Pfam" id="PF16778">
    <property type="entry name" value="Phage_tail_APC"/>
    <property type="match status" value="1"/>
</dbReference>
<dbReference type="HOGENOM" id="CLU_1773930_0_0_4"/>
<dbReference type="Proteomes" id="UP000002287">
    <property type="component" value="Plasmid pBVIE05"/>
</dbReference>
<evidence type="ECO:0000313" key="3">
    <source>
        <dbReference type="EMBL" id="ABO60640.1"/>
    </source>
</evidence>
<geneLocation type="plasmid" evidence="3 4">
    <name>pBVIE05</name>
</geneLocation>
<evidence type="ECO:0000313" key="4">
    <source>
        <dbReference type="Proteomes" id="UP000002287"/>
    </source>
</evidence>
<keyword evidence="3" id="KW-0614">Plasmid</keyword>
<dbReference type="InterPro" id="IPR031893">
    <property type="entry name" value="Phage_tail_APC"/>
</dbReference>
<dbReference type="AlphaFoldDB" id="A4JWI7"/>
<organism evidence="3 4">
    <name type="scientific">Burkholderia vietnamiensis (strain G4 / LMG 22486)</name>
    <name type="common">Burkholderia cepacia (strain R1808)</name>
    <dbReference type="NCBI Taxonomy" id="269482"/>
    <lineage>
        <taxon>Bacteria</taxon>
        <taxon>Pseudomonadati</taxon>
        <taxon>Pseudomonadota</taxon>
        <taxon>Betaproteobacteria</taxon>
        <taxon>Burkholderiales</taxon>
        <taxon>Burkholderiaceae</taxon>
        <taxon>Burkholderia</taxon>
        <taxon>Burkholderia cepacia complex</taxon>
    </lineage>
</organism>
<evidence type="ECO:0000259" key="1">
    <source>
        <dbReference type="Pfam" id="PF09636"/>
    </source>
</evidence>
<protein>
    <recommendedName>
        <fullName evidence="5">Phage tail protein</fullName>
    </recommendedName>
</protein>
<dbReference type="Pfam" id="PF09636">
    <property type="entry name" value="XkdW"/>
    <property type="match status" value="1"/>
</dbReference>
<proteinExistence type="predicted"/>